<keyword evidence="15" id="KW-1185">Reference proteome</keyword>
<keyword evidence="8 12" id="KW-1133">Transmembrane helix</keyword>
<feature type="transmembrane region" description="Helical" evidence="12">
    <location>
        <begin position="100"/>
        <end position="118"/>
    </location>
</feature>
<evidence type="ECO:0000256" key="9">
    <source>
        <dbReference type="ARBA" id="ARBA00023004"/>
    </source>
</evidence>
<evidence type="ECO:0000256" key="2">
    <source>
        <dbReference type="ARBA" id="ARBA00004141"/>
    </source>
</evidence>
<feature type="transmembrane region" description="Helical" evidence="12">
    <location>
        <begin position="179"/>
        <end position="198"/>
    </location>
</feature>
<dbReference type="CDD" id="cd08760">
    <property type="entry name" value="Cyt_b561_FRRS1_like"/>
    <property type="match status" value="1"/>
</dbReference>
<dbReference type="SMART" id="SM00665">
    <property type="entry name" value="B561"/>
    <property type="match status" value="1"/>
</dbReference>
<dbReference type="AlphaFoldDB" id="A0A0N7MBX8"/>
<reference evidence="15" key="1">
    <citation type="submission" date="2015-09" db="EMBL/GenBank/DDBJ databases">
        <authorList>
            <person name="Rodrigo-Torres Lidia"/>
            <person name="Arahal R.David."/>
        </authorList>
    </citation>
    <scope>NUCLEOTIDE SEQUENCE [LARGE SCALE GENOMIC DNA]</scope>
    <source>
        <strain evidence="15">CECT 5114</strain>
    </source>
</reference>
<evidence type="ECO:0000256" key="7">
    <source>
        <dbReference type="ARBA" id="ARBA00022982"/>
    </source>
</evidence>
<dbReference type="PANTHER" id="PTHR15422:SF24">
    <property type="entry name" value="DOMON RELATED DOMAIN-CONTAINING PROTEIN"/>
    <property type="match status" value="1"/>
</dbReference>
<gene>
    <name evidence="14" type="ORF">TA5114_02464</name>
</gene>
<comment type="cofactor">
    <cofactor evidence="1">
        <name>heme b</name>
        <dbReference type="ChEBI" id="CHEBI:60344"/>
    </cofactor>
</comment>
<feature type="transmembrane region" description="Helical" evidence="12">
    <location>
        <begin position="154"/>
        <end position="173"/>
    </location>
</feature>
<keyword evidence="7" id="KW-0249">Electron transport</keyword>
<feature type="transmembrane region" description="Helical" evidence="12">
    <location>
        <begin position="20"/>
        <end position="45"/>
    </location>
</feature>
<keyword evidence="9" id="KW-0408">Iron</keyword>
<dbReference type="EMBL" id="CYUE01000020">
    <property type="protein sequence ID" value="CUK26648.1"/>
    <property type="molecule type" value="Genomic_DNA"/>
</dbReference>
<evidence type="ECO:0000256" key="8">
    <source>
        <dbReference type="ARBA" id="ARBA00022989"/>
    </source>
</evidence>
<dbReference type="PANTHER" id="PTHR15422">
    <property type="entry name" value="OS05G0565100 PROTEIN"/>
    <property type="match status" value="1"/>
</dbReference>
<sequence>MLDWLLSSIDPSRGHEVGFAISWHARLMTLAWGVLVPAAIFAARYMKIVPGQDWPRELDNKTWWHFHWMGQALAYAISLIGLGLVLGRGENPFQLNLHTVLGYVVLAFGTCQVLLGIFRGSKGGPTARATDGSLHGDHYDMTPKRLMFERVHRSLGYLALLLGMITILVGMWNANAPRWMWVVLVNYWMFLVVASVIAQIRGNAVDTYQAIWGPDPSLPGNKLPKMGWRTVRPSEKTNGQSGQTLEGAE</sequence>
<comment type="subcellular location">
    <subcellularLocation>
        <location evidence="2">Membrane</location>
        <topology evidence="2">Multi-pass membrane protein</topology>
    </subcellularLocation>
</comment>
<dbReference type="GO" id="GO:0046872">
    <property type="term" value="F:metal ion binding"/>
    <property type="evidence" value="ECO:0007669"/>
    <property type="project" value="UniProtKB-KW"/>
</dbReference>
<evidence type="ECO:0000256" key="6">
    <source>
        <dbReference type="ARBA" id="ARBA00022723"/>
    </source>
</evidence>
<name>A0A0N7MBX8_9RHOB</name>
<accession>A0A0N7MBX8</accession>
<feature type="compositionally biased region" description="Polar residues" evidence="11">
    <location>
        <begin position="236"/>
        <end position="249"/>
    </location>
</feature>
<evidence type="ECO:0000256" key="11">
    <source>
        <dbReference type="SAM" id="MobiDB-lite"/>
    </source>
</evidence>
<evidence type="ECO:0000313" key="14">
    <source>
        <dbReference type="EMBL" id="CUK26648.1"/>
    </source>
</evidence>
<feature type="transmembrane region" description="Helical" evidence="12">
    <location>
        <begin position="66"/>
        <end position="88"/>
    </location>
</feature>
<dbReference type="STRING" id="1715691.TA5113_01293"/>
<feature type="region of interest" description="Disordered" evidence="11">
    <location>
        <begin position="227"/>
        <end position="249"/>
    </location>
</feature>
<organism evidence="14 15">
    <name type="scientific">Cognatishimia activa</name>
    <dbReference type="NCBI Taxonomy" id="1715691"/>
    <lineage>
        <taxon>Bacteria</taxon>
        <taxon>Pseudomonadati</taxon>
        <taxon>Pseudomonadota</taxon>
        <taxon>Alphaproteobacteria</taxon>
        <taxon>Rhodobacterales</taxon>
        <taxon>Paracoccaceae</taxon>
        <taxon>Cognatishimia</taxon>
    </lineage>
</organism>
<evidence type="ECO:0000256" key="5">
    <source>
        <dbReference type="ARBA" id="ARBA00022692"/>
    </source>
</evidence>
<dbReference type="GO" id="GO:0140575">
    <property type="term" value="F:transmembrane monodehydroascorbate reductase activity"/>
    <property type="evidence" value="ECO:0007669"/>
    <property type="project" value="InterPro"/>
</dbReference>
<evidence type="ECO:0000256" key="12">
    <source>
        <dbReference type="SAM" id="Phobius"/>
    </source>
</evidence>
<dbReference type="GO" id="GO:0016020">
    <property type="term" value="C:membrane"/>
    <property type="evidence" value="ECO:0007669"/>
    <property type="project" value="UniProtKB-SubCell"/>
</dbReference>
<keyword evidence="6" id="KW-0479">Metal-binding</keyword>
<evidence type="ECO:0000313" key="15">
    <source>
        <dbReference type="Proteomes" id="UP000051184"/>
    </source>
</evidence>
<dbReference type="RefSeq" id="WP_058315518.1">
    <property type="nucleotide sequence ID" value="NZ_CYTO01000009.1"/>
</dbReference>
<dbReference type="Gene3D" id="1.20.120.1770">
    <property type="match status" value="1"/>
</dbReference>
<evidence type="ECO:0000256" key="3">
    <source>
        <dbReference type="ARBA" id="ARBA00022448"/>
    </source>
</evidence>
<proteinExistence type="predicted"/>
<evidence type="ECO:0000259" key="13">
    <source>
        <dbReference type="PROSITE" id="PS50939"/>
    </source>
</evidence>
<evidence type="ECO:0000256" key="1">
    <source>
        <dbReference type="ARBA" id="ARBA00001970"/>
    </source>
</evidence>
<evidence type="ECO:0000256" key="10">
    <source>
        <dbReference type="ARBA" id="ARBA00023136"/>
    </source>
</evidence>
<dbReference type="GO" id="GO:0020037">
    <property type="term" value="F:heme binding"/>
    <property type="evidence" value="ECO:0007669"/>
    <property type="project" value="TreeGrafter"/>
</dbReference>
<dbReference type="OrthoDB" id="8687683at2"/>
<keyword evidence="4" id="KW-0349">Heme</keyword>
<dbReference type="Pfam" id="PF03188">
    <property type="entry name" value="Cytochrom_B561"/>
    <property type="match status" value="1"/>
</dbReference>
<keyword evidence="10 12" id="KW-0472">Membrane</keyword>
<dbReference type="InterPro" id="IPR006593">
    <property type="entry name" value="Cyt_b561/ferric_Rdtase_TM"/>
</dbReference>
<evidence type="ECO:0000256" key="4">
    <source>
        <dbReference type="ARBA" id="ARBA00022617"/>
    </source>
</evidence>
<dbReference type="Proteomes" id="UP000051184">
    <property type="component" value="Unassembled WGS sequence"/>
</dbReference>
<feature type="domain" description="Cytochrome b561" evidence="13">
    <location>
        <begin position="1"/>
        <end position="210"/>
    </location>
</feature>
<keyword evidence="5 12" id="KW-0812">Transmembrane</keyword>
<protein>
    <submittedName>
        <fullName evidence="14">Eukaryotic cytochrome b561</fullName>
    </submittedName>
</protein>
<dbReference type="InterPro" id="IPR045150">
    <property type="entry name" value="CYB561D1/2"/>
</dbReference>
<dbReference type="PROSITE" id="PS50939">
    <property type="entry name" value="CYTOCHROME_B561"/>
    <property type="match status" value="1"/>
</dbReference>
<keyword evidence="3" id="KW-0813">Transport</keyword>